<dbReference type="OrthoDB" id="29596at2759"/>
<evidence type="ECO:0000256" key="11">
    <source>
        <dbReference type="ARBA" id="ARBA00077470"/>
    </source>
</evidence>
<keyword evidence="7" id="KW-0238">DNA-binding</keyword>
<dbReference type="FunFam" id="3.40.50.300:FF:001067">
    <property type="entry name" value="DNA mismatch repair protein MSH5"/>
    <property type="match status" value="1"/>
</dbReference>
<dbReference type="SMART" id="SM00533">
    <property type="entry name" value="MUTSd"/>
    <property type="match status" value="1"/>
</dbReference>
<dbReference type="GO" id="GO:0006298">
    <property type="term" value="P:mismatch repair"/>
    <property type="evidence" value="ECO:0007669"/>
    <property type="project" value="InterPro"/>
</dbReference>
<dbReference type="GO" id="GO:0030983">
    <property type="term" value="F:mismatched DNA binding"/>
    <property type="evidence" value="ECO:0007669"/>
    <property type="project" value="InterPro"/>
</dbReference>
<dbReference type="GO" id="GO:0005524">
    <property type="term" value="F:ATP binding"/>
    <property type="evidence" value="ECO:0007669"/>
    <property type="project" value="UniProtKB-KW"/>
</dbReference>
<dbReference type="GO" id="GO:0005694">
    <property type="term" value="C:chromosome"/>
    <property type="evidence" value="ECO:0007669"/>
    <property type="project" value="UniProtKB-SubCell"/>
</dbReference>
<dbReference type="PROSITE" id="PS00486">
    <property type="entry name" value="DNA_MISMATCH_REPAIR_2"/>
    <property type="match status" value="1"/>
</dbReference>
<organism evidence="14 15">
    <name type="scientific">Fusarium duplospermum</name>
    <dbReference type="NCBI Taxonomy" id="1325734"/>
    <lineage>
        <taxon>Eukaryota</taxon>
        <taxon>Fungi</taxon>
        <taxon>Dikarya</taxon>
        <taxon>Ascomycota</taxon>
        <taxon>Pezizomycotina</taxon>
        <taxon>Sordariomycetes</taxon>
        <taxon>Hypocreomycetidae</taxon>
        <taxon>Hypocreales</taxon>
        <taxon>Nectriaceae</taxon>
        <taxon>Fusarium</taxon>
        <taxon>Fusarium solani species complex</taxon>
    </lineage>
</organism>
<feature type="compositionally biased region" description="Basic and acidic residues" evidence="12">
    <location>
        <begin position="687"/>
        <end position="697"/>
    </location>
</feature>
<dbReference type="InterPro" id="IPR045076">
    <property type="entry name" value="MutS"/>
</dbReference>
<protein>
    <recommendedName>
        <fullName evidence="10">DNA mismatch repair protein MSH5</fullName>
    </recommendedName>
    <alternativeName>
        <fullName evidence="11">MutS protein homolog 5</fullName>
    </alternativeName>
</protein>
<evidence type="ECO:0000259" key="13">
    <source>
        <dbReference type="PROSITE" id="PS00486"/>
    </source>
</evidence>
<keyword evidence="4" id="KW-0158">Chromosome</keyword>
<evidence type="ECO:0000313" key="14">
    <source>
        <dbReference type="EMBL" id="RSL70593.1"/>
    </source>
</evidence>
<dbReference type="AlphaFoldDB" id="A0A428QZL6"/>
<feature type="domain" description="DNA mismatch repair proteins mutS family" evidence="13">
    <location>
        <begin position="512"/>
        <end position="528"/>
    </location>
</feature>
<sequence length="697" mass="75973">MAIDIKDSSTMGCAYFSTKNGVLHLSEDIPMATLEVADQFLFHVEPTTVLISARAPEEFQRYVEKATIPTDASGGIIFRGLQSSEFSPESARDRLISLQSDSLSPTGIVFSTSTSGNPSGMSAGLDQPEADAFRSLRCGGCLDMNNQVSIGCAGAVLGDLHRRRSAGFLPDGQVSGGLALREVLDSLNSGTELSLFRRLVDSLHPALLVAVGDIIDRTIDFQETKKRQRSCVNQGVDAQLDELRRTYDGLNNILLEVMDRMKRDIPEWARGHLQSCVFLPQLGFTTSVELDPVTGSSMYRGEGTPEGEWEKVFTGEMGACYKNTHMYELDQEYGDLHEIEIIHGLANRILEHEEVLISASDMCGEFDAVHALALGAEKYNWRAPTVVDDNVIHIQGGRHPLQELVVPAFVPNDCHLASGPVDQAHAVDNSPRALILTGPNHSGKSVYLKQAAIIVYLAHIGSFVPASQATIGLTDKILTCMSPRESMSGGESAFARDMKQAALSTRTSTSRSLVLVDEFGKGTNGDDGSGLLAALLDHFLSLNQDCPRLLVATHFHEIIEGGYLSRHEGFCLAHMDVRVDWNAVQTDDQVTYLFTLAPGHSTSSFGGRCAALNGVPSAVVERAEGIAQLLAQNEDLGELCSRLSRAEEEQLEKAEKAARLFLIESFERDEAGQHNDDGQEGCRSMKQRLDDMLSMRE</sequence>
<dbReference type="PANTHER" id="PTHR11361:SF20">
    <property type="entry name" value="MUTS PROTEIN HOMOLOG 5"/>
    <property type="match status" value="1"/>
</dbReference>
<evidence type="ECO:0000256" key="2">
    <source>
        <dbReference type="ARBA" id="ARBA00004286"/>
    </source>
</evidence>
<dbReference type="SUPFAM" id="SSF52540">
    <property type="entry name" value="P-loop containing nucleoside triphosphate hydrolases"/>
    <property type="match status" value="1"/>
</dbReference>
<dbReference type="Gene3D" id="3.40.50.300">
    <property type="entry name" value="P-loop containing nucleotide triphosphate hydrolases"/>
    <property type="match status" value="1"/>
</dbReference>
<gene>
    <name evidence="14" type="ORF">CEP54_001672</name>
</gene>
<dbReference type="InterPro" id="IPR007696">
    <property type="entry name" value="DNA_mismatch_repair_MutS_core"/>
</dbReference>
<evidence type="ECO:0000256" key="4">
    <source>
        <dbReference type="ARBA" id="ARBA00022454"/>
    </source>
</evidence>
<dbReference type="Pfam" id="PF00488">
    <property type="entry name" value="MutS_V"/>
    <property type="match status" value="1"/>
</dbReference>
<evidence type="ECO:0000256" key="9">
    <source>
        <dbReference type="ARBA" id="ARBA00023254"/>
    </source>
</evidence>
<name>A0A428QZL6_9HYPO</name>
<dbReference type="SMART" id="SM00534">
    <property type="entry name" value="MUTSac"/>
    <property type="match status" value="1"/>
</dbReference>
<dbReference type="Proteomes" id="UP000288168">
    <property type="component" value="Unassembled WGS sequence"/>
</dbReference>
<dbReference type="GO" id="GO:0140664">
    <property type="term" value="F:ATP-dependent DNA damage sensor activity"/>
    <property type="evidence" value="ECO:0007669"/>
    <property type="project" value="InterPro"/>
</dbReference>
<evidence type="ECO:0000256" key="5">
    <source>
        <dbReference type="ARBA" id="ARBA00022741"/>
    </source>
</evidence>
<dbReference type="InterPro" id="IPR027417">
    <property type="entry name" value="P-loop_NTPase"/>
</dbReference>
<comment type="caution">
    <text evidence="14">The sequence shown here is derived from an EMBL/GenBank/DDBJ whole genome shotgun (WGS) entry which is preliminary data.</text>
</comment>
<evidence type="ECO:0000256" key="1">
    <source>
        <dbReference type="ARBA" id="ARBA00004123"/>
    </source>
</evidence>
<evidence type="ECO:0000256" key="10">
    <source>
        <dbReference type="ARBA" id="ARBA00073549"/>
    </source>
</evidence>
<evidence type="ECO:0000256" key="6">
    <source>
        <dbReference type="ARBA" id="ARBA00022840"/>
    </source>
</evidence>
<evidence type="ECO:0000313" key="15">
    <source>
        <dbReference type="Proteomes" id="UP000288168"/>
    </source>
</evidence>
<evidence type="ECO:0000256" key="8">
    <source>
        <dbReference type="ARBA" id="ARBA00023242"/>
    </source>
</evidence>
<comment type="similarity">
    <text evidence="3">Belongs to the DNA mismatch repair MutS family.</text>
</comment>
<evidence type="ECO:0000256" key="12">
    <source>
        <dbReference type="SAM" id="MobiDB-lite"/>
    </source>
</evidence>
<dbReference type="CDD" id="cd03281">
    <property type="entry name" value="ABC_MSH5_euk"/>
    <property type="match status" value="1"/>
</dbReference>
<dbReference type="InterPro" id="IPR000432">
    <property type="entry name" value="DNA_mismatch_repair_MutS_C"/>
</dbReference>
<accession>A0A428QZL6</accession>
<dbReference type="GO" id="GO:0051026">
    <property type="term" value="P:chiasma assembly"/>
    <property type="evidence" value="ECO:0007669"/>
    <property type="project" value="UniProtKB-ARBA"/>
</dbReference>
<keyword evidence="8" id="KW-0539">Nucleus</keyword>
<keyword evidence="6" id="KW-0067">ATP-binding</keyword>
<keyword evidence="5" id="KW-0547">Nucleotide-binding</keyword>
<dbReference type="EMBL" id="NKCI01000009">
    <property type="protein sequence ID" value="RSL70593.1"/>
    <property type="molecule type" value="Genomic_DNA"/>
</dbReference>
<keyword evidence="15" id="KW-1185">Reference proteome</keyword>
<evidence type="ECO:0000256" key="3">
    <source>
        <dbReference type="ARBA" id="ARBA00006271"/>
    </source>
</evidence>
<feature type="region of interest" description="Disordered" evidence="12">
    <location>
        <begin position="670"/>
        <end position="697"/>
    </location>
</feature>
<dbReference type="SUPFAM" id="SSF48334">
    <property type="entry name" value="DNA repair protein MutS, domain III"/>
    <property type="match status" value="1"/>
</dbReference>
<reference evidence="14 15" key="1">
    <citation type="submission" date="2017-06" db="EMBL/GenBank/DDBJ databases">
        <title>Comparative genomic analysis of Ambrosia Fusariam Clade fungi.</title>
        <authorList>
            <person name="Stajich J.E."/>
            <person name="Carrillo J."/>
            <person name="Kijimoto T."/>
            <person name="Eskalen A."/>
            <person name="O'Donnell K."/>
            <person name="Kasson M."/>
        </authorList>
    </citation>
    <scope>NUCLEOTIDE SEQUENCE [LARGE SCALE GENOMIC DNA]</scope>
    <source>
        <strain evidence="14 15">NRRL62584</strain>
    </source>
</reference>
<keyword evidence="9" id="KW-0469">Meiosis</keyword>
<dbReference type="GO" id="GO:0005634">
    <property type="term" value="C:nucleus"/>
    <property type="evidence" value="ECO:0007669"/>
    <property type="project" value="UniProtKB-SubCell"/>
</dbReference>
<evidence type="ECO:0000256" key="7">
    <source>
        <dbReference type="ARBA" id="ARBA00023125"/>
    </source>
</evidence>
<proteinExistence type="inferred from homology"/>
<dbReference type="InterPro" id="IPR036187">
    <property type="entry name" value="DNA_mismatch_repair_MutS_sf"/>
</dbReference>
<comment type="subcellular location">
    <subcellularLocation>
        <location evidence="2">Chromosome</location>
    </subcellularLocation>
    <subcellularLocation>
        <location evidence="1">Nucleus</location>
    </subcellularLocation>
</comment>
<dbReference type="STRING" id="1325734.A0A428QZL6"/>
<dbReference type="PANTHER" id="PTHR11361">
    <property type="entry name" value="DNA MISMATCH REPAIR PROTEIN MUTS FAMILY MEMBER"/>
    <property type="match status" value="1"/>
</dbReference>